<dbReference type="Proteomes" id="UP001176940">
    <property type="component" value="Unassembled WGS sequence"/>
</dbReference>
<sequence>MQRRHAGKKLMTVEKPNGQCLRDRSWQTNLINFYEEAHQRLSKRDMASNLNSREFYVKKVKRRSFTSKFCGVLICPVEGSIKYCSAQVLGLSDLSRRLHTAVLCPQQAENYACAGAATEARKRMSSYEDGRDPDRPWVEQFSGQTSIALMRYEKENPYTDDRKGYASKPNCDLTVFNKTVHIASALKATVSNVKSFNDMSDKVLLKSPVRSNVVVFMANDSEISDNEETSFSEPGNTTLEDFYPQMIQNMSRVWNVNMRNMAAFNILRHYRRQILFRHKLIAVKMVNRSNRNKPFEHIVDNRAVYRDSPLPCKQHKEENCVTALCNGSRASSDFCKMANSPTRSVINESQMLVDIAKSSYGKDSRQQHTPSRRKYFSGSSMWQSPKNKIVRVNCNMSEMAGSTSRYLTSQSLVDVDERKHGCYNEHTGQLVDKTRSLTRRNSFSGFPVAHSPNKEFENLYKKLTQAKCGPDYTLVKAKVQFSNTIASLVNSPGSVRAKRPISHDLSFSMSKKPRSATEAVVGTSKSSTCSPTWSGASCAQSHLVASALPVHMWPYSSGSQLKRSISPGKNGGSPKRTNARIYRKLTYQDEDR</sequence>
<proteinExistence type="predicted"/>
<reference evidence="2" key="1">
    <citation type="submission" date="2023-07" db="EMBL/GenBank/DDBJ databases">
        <authorList>
            <person name="Stuckert A."/>
        </authorList>
    </citation>
    <scope>NUCLEOTIDE SEQUENCE</scope>
</reference>
<gene>
    <name evidence="2" type="ORF">RIMI_LOCUS20048049</name>
</gene>
<evidence type="ECO:0000256" key="1">
    <source>
        <dbReference type="SAM" id="MobiDB-lite"/>
    </source>
</evidence>
<dbReference type="EMBL" id="CAUEEQ010065769">
    <property type="protein sequence ID" value="CAJ0965214.1"/>
    <property type="molecule type" value="Genomic_DNA"/>
</dbReference>
<organism evidence="2 3">
    <name type="scientific">Ranitomeya imitator</name>
    <name type="common">mimic poison frog</name>
    <dbReference type="NCBI Taxonomy" id="111125"/>
    <lineage>
        <taxon>Eukaryota</taxon>
        <taxon>Metazoa</taxon>
        <taxon>Chordata</taxon>
        <taxon>Craniata</taxon>
        <taxon>Vertebrata</taxon>
        <taxon>Euteleostomi</taxon>
        <taxon>Amphibia</taxon>
        <taxon>Batrachia</taxon>
        <taxon>Anura</taxon>
        <taxon>Neobatrachia</taxon>
        <taxon>Hyloidea</taxon>
        <taxon>Dendrobatidae</taxon>
        <taxon>Dendrobatinae</taxon>
        <taxon>Ranitomeya</taxon>
    </lineage>
</organism>
<keyword evidence="3" id="KW-1185">Reference proteome</keyword>
<evidence type="ECO:0000313" key="2">
    <source>
        <dbReference type="EMBL" id="CAJ0965214.1"/>
    </source>
</evidence>
<name>A0ABN9MEM0_9NEOB</name>
<feature type="region of interest" description="Disordered" evidence="1">
    <location>
        <begin position="559"/>
        <end position="592"/>
    </location>
</feature>
<accession>A0ABN9MEM0</accession>
<feature type="region of interest" description="Disordered" evidence="1">
    <location>
        <begin position="359"/>
        <end position="380"/>
    </location>
</feature>
<protein>
    <submittedName>
        <fullName evidence="2">Uncharacterized protein</fullName>
    </submittedName>
</protein>
<comment type="caution">
    <text evidence="2">The sequence shown here is derived from an EMBL/GenBank/DDBJ whole genome shotgun (WGS) entry which is preliminary data.</text>
</comment>
<evidence type="ECO:0000313" key="3">
    <source>
        <dbReference type="Proteomes" id="UP001176940"/>
    </source>
</evidence>